<keyword evidence="2" id="KW-0576">Peroxisome</keyword>
<comment type="subcellular location">
    <subcellularLocation>
        <location evidence="2">Peroxisome membrane</location>
    </subcellularLocation>
</comment>
<dbReference type="GO" id="GO:0007031">
    <property type="term" value="P:peroxisome organization"/>
    <property type="evidence" value="ECO:0007669"/>
    <property type="project" value="UniProtKB-KW"/>
</dbReference>
<dbReference type="AlphaFoldDB" id="A0A0L0DS27"/>
<dbReference type="OrthoDB" id="2021143at2759"/>
<dbReference type="RefSeq" id="XP_013753300.1">
    <property type="nucleotide sequence ID" value="XM_013897846.1"/>
</dbReference>
<accession>A0A0L0DS27</accession>
<proteinExistence type="inferred from homology"/>
<dbReference type="Pfam" id="PF08610">
    <property type="entry name" value="Pex16"/>
    <property type="match status" value="1"/>
</dbReference>
<dbReference type="GeneID" id="25568879"/>
<keyword evidence="5" id="KW-1185">Reference proteome</keyword>
<evidence type="ECO:0000313" key="5">
    <source>
        <dbReference type="Proteomes" id="UP000054408"/>
    </source>
</evidence>
<comment type="similarity">
    <text evidence="1 2">Belongs to the peroxin-16 family.</text>
</comment>
<evidence type="ECO:0000256" key="1">
    <source>
        <dbReference type="ARBA" id="ARBA00009505"/>
    </source>
</evidence>
<dbReference type="GO" id="GO:0005778">
    <property type="term" value="C:peroxisomal membrane"/>
    <property type="evidence" value="ECO:0007669"/>
    <property type="project" value="UniProtKB-SubCell"/>
</dbReference>
<evidence type="ECO:0000256" key="2">
    <source>
        <dbReference type="RuleBase" id="RU365003"/>
    </source>
</evidence>
<reference evidence="4 5" key="1">
    <citation type="submission" date="2010-05" db="EMBL/GenBank/DDBJ databases">
        <title>The Genome Sequence of Thecamonas trahens ATCC 50062.</title>
        <authorList>
            <consortium name="The Broad Institute Genome Sequencing Platform"/>
            <person name="Russ C."/>
            <person name="Cuomo C."/>
            <person name="Shea T."/>
            <person name="Young S.K."/>
            <person name="Zeng Q."/>
            <person name="Koehrsen M."/>
            <person name="Haas B."/>
            <person name="Borodovsky M."/>
            <person name="Guigo R."/>
            <person name="Alvarado L."/>
            <person name="Berlin A."/>
            <person name="Bochicchio J."/>
            <person name="Borenstein D."/>
            <person name="Chapman S."/>
            <person name="Chen Z."/>
            <person name="Freedman E."/>
            <person name="Gellesch M."/>
            <person name="Goldberg J."/>
            <person name="Griggs A."/>
            <person name="Gujja S."/>
            <person name="Heilman E."/>
            <person name="Heiman D."/>
            <person name="Hepburn T."/>
            <person name="Howarth C."/>
            <person name="Jen D."/>
            <person name="Larson L."/>
            <person name="Mehta T."/>
            <person name="Park D."/>
            <person name="Pearson M."/>
            <person name="Roberts A."/>
            <person name="Saif S."/>
            <person name="Shenoy N."/>
            <person name="Sisk P."/>
            <person name="Stolte C."/>
            <person name="Sykes S."/>
            <person name="Thomson T."/>
            <person name="Walk T."/>
            <person name="White J."/>
            <person name="Yandava C."/>
            <person name="Burger G."/>
            <person name="Gray M.W."/>
            <person name="Holland P.W.H."/>
            <person name="King N."/>
            <person name="Lang F.B.F."/>
            <person name="Roger A.J."/>
            <person name="Ruiz-Trillo I."/>
            <person name="Lander E."/>
            <person name="Nusbaum C."/>
        </authorList>
    </citation>
    <scope>NUCLEOTIDE SEQUENCE [LARGE SCALE GENOMIC DNA]</scope>
    <source>
        <strain evidence="4 5">ATCC 50062</strain>
    </source>
</reference>
<name>A0A0L0DS27_THETB</name>
<feature type="compositionally biased region" description="Pro residues" evidence="3">
    <location>
        <begin position="272"/>
        <end position="283"/>
    </location>
</feature>
<dbReference type="PANTHER" id="PTHR13299">
    <property type="entry name" value="PEROXISOMAL MEMBRANE PROTEIN PEX16"/>
    <property type="match status" value="1"/>
</dbReference>
<sequence>MALNEAVDAYFPGYTQRVLELAPTLGGLESYLRSAVFCLPGRFSSSELLLQSLTTVLDVTALLHDALITSLAHTTLPLPTGISTSTASFSSLSSSSSSSSSSSAAMIGAVVEFVKSAAPAPLPLPSIALLLSAVRTIQVWVEVLATRKFGQRARWLVVLLVEVAKALLKFWALIKSQAALLPLAIPRIIRDPALRSAAAKVEEAEAADSARVRVRQVFKDSPAASADSPATFSALVGDVARVSPAALLKRRKQAWSSASSPLRRGAESGSPRPTPLAPAPRTPLTPHLLAGEVLHAVAPVAYVGAILAAGHSSWKPWTLSLVLELASIGLSSTCGGGQRS</sequence>
<feature type="region of interest" description="Disordered" evidence="3">
    <location>
        <begin position="256"/>
        <end position="283"/>
    </location>
</feature>
<evidence type="ECO:0000256" key="3">
    <source>
        <dbReference type="SAM" id="MobiDB-lite"/>
    </source>
</evidence>
<keyword evidence="2" id="KW-0962">Peroxisome biogenesis</keyword>
<dbReference type="Proteomes" id="UP000054408">
    <property type="component" value="Unassembled WGS sequence"/>
</dbReference>
<evidence type="ECO:0000313" key="4">
    <source>
        <dbReference type="EMBL" id="KNC55119.1"/>
    </source>
</evidence>
<dbReference type="InterPro" id="IPR013919">
    <property type="entry name" value="Pex16"/>
</dbReference>
<protein>
    <recommendedName>
        <fullName evidence="2">Peroxisomal membrane protein PEX16</fullName>
    </recommendedName>
</protein>
<dbReference type="PANTHER" id="PTHR13299:SF0">
    <property type="entry name" value="PEROXISOMAL MEMBRANE PROTEIN PEX16"/>
    <property type="match status" value="1"/>
</dbReference>
<dbReference type="STRING" id="461836.A0A0L0DS27"/>
<dbReference type="EMBL" id="GL349495">
    <property type="protein sequence ID" value="KNC55119.1"/>
    <property type="molecule type" value="Genomic_DNA"/>
</dbReference>
<gene>
    <name evidence="4" type="ORF">AMSG_10720</name>
</gene>
<organism evidence="4 5">
    <name type="scientific">Thecamonas trahens ATCC 50062</name>
    <dbReference type="NCBI Taxonomy" id="461836"/>
    <lineage>
        <taxon>Eukaryota</taxon>
        <taxon>Apusozoa</taxon>
        <taxon>Apusomonadida</taxon>
        <taxon>Apusomonadidae</taxon>
        <taxon>Thecamonas</taxon>
    </lineage>
</organism>